<dbReference type="Proteomes" id="UP000002207">
    <property type="component" value="Chromosome"/>
</dbReference>
<accession>C1F1R4</accession>
<dbReference type="Pfam" id="PF13442">
    <property type="entry name" value="Cytochrome_CBB3"/>
    <property type="match status" value="1"/>
</dbReference>
<organism evidence="6 7">
    <name type="scientific">Acidobacterium capsulatum (strain ATCC 51196 / DSM 11244 / BCRC 80197 / JCM 7670 / NBRC 15755 / NCIMB 13165 / 161)</name>
    <dbReference type="NCBI Taxonomy" id="240015"/>
    <lineage>
        <taxon>Bacteria</taxon>
        <taxon>Pseudomonadati</taxon>
        <taxon>Acidobacteriota</taxon>
        <taxon>Terriglobia</taxon>
        <taxon>Terriglobales</taxon>
        <taxon>Acidobacteriaceae</taxon>
        <taxon>Acidobacterium</taxon>
    </lineage>
</organism>
<dbReference type="SUPFAM" id="SSF46626">
    <property type="entry name" value="Cytochrome c"/>
    <property type="match status" value="1"/>
</dbReference>
<dbReference type="OrthoDB" id="7933886at2"/>
<dbReference type="InterPro" id="IPR036909">
    <property type="entry name" value="Cyt_c-like_dom_sf"/>
</dbReference>
<sequence length="171" mass="19159">MRKFILGFVSGILLLLLAVFLYVRFGFVDPRADIPINAFEMHVAMPALDAAVDRRAPQLKNPVALTSENLLTGMQIYQSDCASCHGDVNHPHAALAETLYPRPPQFVEDAPDMPENQNYYIIRHGVRLSGMPGWKDDLSDEQMWQVTTFLSHMDKLPPDVAAAWKTAATQH</sequence>
<keyword evidence="2 4" id="KW-0479">Metal-binding</keyword>
<dbReference type="EMBL" id="CP001472">
    <property type="protein sequence ID" value="ACO34467.1"/>
    <property type="molecule type" value="Genomic_DNA"/>
</dbReference>
<dbReference type="eggNOG" id="COG2010">
    <property type="taxonomic scope" value="Bacteria"/>
</dbReference>
<reference evidence="6 7" key="1">
    <citation type="journal article" date="2009" name="Appl. Environ. Microbiol.">
        <title>Three genomes from the phylum Acidobacteria provide insight into the lifestyles of these microorganisms in soils.</title>
        <authorList>
            <person name="Ward N.L."/>
            <person name="Challacombe J.F."/>
            <person name="Janssen P.H."/>
            <person name="Henrissat B."/>
            <person name="Coutinho P.M."/>
            <person name="Wu M."/>
            <person name="Xie G."/>
            <person name="Haft D.H."/>
            <person name="Sait M."/>
            <person name="Badger J."/>
            <person name="Barabote R.D."/>
            <person name="Bradley B."/>
            <person name="Brettin T.S."/>
            <person name="Brinkac L.M."/>
            <person name="Bruce D."/>
            <person name="Creasy T."/>
            <person name="Daugherty S.C."/>
            <person name="Davidsen T.M."/>
            <person name="DeBoy R.T."/>
            <person name="Detter J.C."/>
            <person name="Dodson R.J."/>
            <person name="Durkin A.S."/>
            <person name="Ganapathy A."/>
            <person name="Gwinn-Giglio M."/>
            <person name="Han C.S."/>
            <person name="Khouri H."/>
            <person name="Kiss H."/>
            <person name="Kothari S.P."/>
            <person name="Madupu R."/>
            <person name="Nelson K.E."/>
            <person name="Nelson W.C."/>
            <person name="Paulsen I."/>
            <person name="Penn K."/>
            <person name="Ren Q."/>
            <person name="Rosovitz M.J."/>
            <person name="Selengut J.D."/>
            <person name="Shrivastava S."/>
            <person name="Sullivan S.A."/>
            <person name="Tapia R."/>
            <person name="Thompson L.S."/>
            <person name="Watkins K.L."/>
            <person name="Yang Q."/>
            <person name="Yu C."/>
            <person name="Zafar N."/>
            <person name="Zhou L."/>
            <person name="Kuske C.R."/>
        </authorList>
    </citation>
    <scope>NUCLEOTIDE SEQUENCE [LARGE SCALE GENOMIC DNA]</scope>
    <source>
        <strain evidence="7">ATCC 51196 / DSM 11244 / BCRC 80197 / JCM 7670 / NBRC 15755 / NCIMB 13165 / 161</strain>
    </source>
</reference>
<dbReference type="Gene3D" id="1.10.760.10">
    <property type="entry name" value="Cytochrome c-like domain"/>
    <property type="match status" value="1"/>
</dbReference>
<evidence type="ECO:0000256" key="3">
    <source>
        <dbReference type="ARBA" id="ARBA00023004"/>
    </source>
</evidence>
<keyword evidence="7" id="KW-1185">Reference proteome</keyword>
<evidence type="ECO:0000256" key="1">
    <source>
        <dbReference type="ARBA" id="ARBA00022617"/>
    </source>
</evidence>
<evidence type="ECO:0000313" key="6">
    <source>
        <dbReference type="EMBL" id="ACO34467.1"/>
    </source>
</evidence>
<name>C1F1R4_ACIC5</name>
<keyword evidence="3 4" id="KW-0408">Iron</keyword>
<evidence type="ECO:0000313" key="7">
    <source>
        <dbReference type="Proteomes" id="UP000002207"/>
    </source>
</evidence>
<keyword evidence="1 4" id="KW-0349">Heme</keyword>
<dbReference type="STRING" id="240015.ACP_0672"/>
<dbReference type="PROSITE" id="PS51007">
    <property type="entry name" value="CYTC"/>
    <property type="match status" value="1"/>
</dbReference>
<evidence type="ECO:0000256" key="4">
    <source>
        <dbReference type="PROSITE-ProRule" id="PRU00433"/>
    </source>
</evidence>
<proteinExistence type="predicted"/>
<dbReference type="InterPro" id="IPR009056">
    <property type="entry name" value="Cyt_c-like_dom"/>
</dbReference>
<dbReference type="GO" id="GO:0020037">
    <property type="term" value="F:heme binding"/>
    <property type="evidence" value="ECO:0007669"/>
    <property type="project" value="InterPro"/>
</dbReference>
<dbReference type="GO" id="GO:0009055">
    <property type="term" value="F:electron transfer activity"/>
    <property type="evidence" value="ECO:0007669"/>
    <property type="project" value="InterPro"/>
</dbReference>
<evidence type="ECO:0000256" key="2">
    <source>
        <dbReference type="ARBA" id="ARBA00022723"/>
    </source>
</evidence>
<dbReference type="RefSeq" id="WP_015895848.1">
    <property type="nucleotide sequence ID" value="NC_012483.1"/>
</dbReference>
<dbReference type="InParanoid" id="C1F1R4"/>
<dbReference type="AlphaFoldDB" id="C1F1R4"/>
<dbReference type="GO" id="GO:0046872">
    <property type="term" value="F:metal ion binding"/>
    <property type="evidence" value="ECO:0007669"/>
    <property type="project" value="UniProtKB-KW"/>
</dbReference>
<feature type="domain" description="Cytochrome c" evidence="5">
    <location>
        <begin position="68"/>
        <end position="154"/>
    </location>
</feature>
<dbReference type="KEGG" id="aca:ACP_0672"/>
<gene>
    <name evidence="6" type="ordered locus">ACP_0672</name>
</gene>
<evidence type="ECO:0000259" key="5">
    <source>
        <dbReference type="PROSITE" id="PS51007"/>
    </source>
</evidence>
<protein>
    <recommendedName>
        <fullName evidence="5">Cytochrome c domain-containing protein</fullName>
    </recommendedName>
</protein>
<dbReference type="HOGENOM" id="CLU_089635_1_0_0"/>